<dbReference type="InterPro" id="IPR009218">
    <property type="entry name" value="HD_phosphohydro"/>
</dbReference>
<evidence type="ECO:0008006" key="3">
    <source>
        <dbReference type="Google" id="ProtNLM"/>
    </source>
</evidence>
<dbReference type="Proteomes" id="UP000618818">
    <property type="component" value="Unassembled WGS sequence"/>
</dbReference>
<gene>
    <name evidence="1" type="ORF">IEZ26_09550</name>
</gene>
<dbReference type="EMBL" id="JACXYZ010000001">
    <property type="protein sequence ID" value="MBD3924861.1"/>
    <property type="molecule type" value="Genomic_DNA"/>
</dbReference>
<organism evidence="1 2">
    <name type="scientific">Nocardioides cavernae</name>
    <dbReference type="NCBI Taxonomy" id="1921566"/>
    <lineage>
        <taxon>Bacteria</taxon>
        <taxon>Bacillati</taxon>
        <taxon>Actinomycetota</taxon>
        <taxon>Actinomycetes</taxon>
        <taxon>Propionibacteriales</taxon>
        <taxon>Nocardioidaceae</taxon>
        <taxon>Nocardioides</taxon>
    </lineage>
</organism>
<dbReference type="PANTHER" id="PTHR21174">
    <property type="match status" value="1"/>
</dbReference>
<dbReference type="Gene3D" id="1.10.3210.10">
    <property type="entry name" value="Hypothetical protein af1432"/>
    <property type="match status" value="1"/>
</dbReference>
<reference evidence="1 2" key="1">
    <citation type="submission" date="2020-09" db="EMBL/GenBank/DDBJ databases">
        <title>novel species in genus Nocardioides.</title>
        <authorList>
            <person name="Zhang G."/>
        </authorList>
    </citation>
    <scope>NUCLEOTIDE SEQUENCE [LARGE SCALE GENOMIC DNA]</scope>
    <source>
        <strain evidence="1 2">KCTC 39551</strain>
    </source>
</reference>
<evidence type="ECO:0000313" key="2">
    <source>
        <dbReference type="Proteomes" id="UP000618818"/>
    </source>
</evidence>
<accession>A0ABR8NC97</accession>
<evidence type="ECO:0000313" key="1">
    <source>
        <dbReference type="EMBL" id="MBD3924861.1"/>
    </source>
</evidence>
<dbReference type="SUPFAM" id="SSF109604">
    <property type="entry name" value="HD-domain/PDEase-like"/>
    <property type="match status" value="1"/>
</dbReference>
<name>A0ABR8NC97_9ACTN</name>
<proteinExistence type="predicted"/>
<dbReference type="PIRSF" id="PIRSF035170">
    <property type="entry name" value="HD_phosphohydro"/>
    <property type="match status" value="1"/>
</dbReference>
<keyword evidence="2" id="KW-1185">Reference proteome</keyword>
<protein>
    <recommendedName>
        <fullName evidence="3">Metal-dependent phosphohydrolase</fullName>
    </recommendedName>
</protein>
<dbReference type="PANTHER" id="PTHR21174:SF0">
    <property type="entry name" value="HD PHOSPHOHYDROLASE FAMILY PROTEIN-RELATED"/>
    <property type="match status" value="1"/>
</dbReference>
<comment type="caution">
    <text evidence="1">The sequence shown here is derived from an EMBL/GenBank/DDBJ whole genome shotgun (WGS) entry which is preliminary data.</text>
</comment>
<sequence>MGDGLRPRRGARAARGDPAVSLVDRWPLPDHHALRDDLLAAWDRAGYHDLRHLEEVLDRLDVLAAAGVPFDRTLVALAAWFHDAVYDGADDDEERSARWAEDALPATRADEVARLVRMTVEHRPAGDDPAGAALSDADLGILAAPRWRYDAYVAGVRADFAHVGDDDFRAGRAAVLRDLVARAHLFSTSHARELWEDAARANLERELAGLSGR</sequence>